<dbReference type="EMBL" id="SPNC01000060">
    <property type="protein sequence ID" value="TFH95222.1"/>
    <property type="molecule type" value="Genomic_DNA"/>
</dbReference>
<name>A0A4Y8WP40_9PORP</name>
<dbReference type="InterPro" id="IPR000587">
    <property type="entry name" value="Creatinase_N"/>
</dbReference>
<protein>
    <submittedName>
        <fullName evidence="3">Aminopeptidase P family protein</fullName>
    </submittedName>
</protein>
<dbReference type="Pfam" id="PF01321">
    <property type="entry name" value="Creatinase_N"/>
    <property type="match status" value="1"/>
</dbReference>
<feature type="domain" description="Peptidase M24" evidence="1">
    <location>
        <begin position="146"/>
        <end position="376"/>
    </location>
</feature>
<dbReference type="SUPFAM" id="SSF55920">
    <property type="entry name" value="Creatinase/aminopeptidase"/>
    <property type="match status" value="1"/>
</dbReference>
<organism evidence="3 4">
    <name type="scientific">Porphyromonas levii</name>
    <dbReference type="NCBI Taxonomy" id="28114"/>
    <lineage>
        <taxon>Bacteria</taxon>
        <taxon>Pseudomonadati</taxon>
        <taxon>Bacteroidota</taxon>
        <taxon>Bacteroidia</taxon>
        <taxon>Bacteroidales</taxon>
        <taxon>Porphyromonadaceae</taxon>
        <taxon>Porphyromonas</taxon>
    </lineage>
</organism>
<keyword evidence="3" id="KW-0031">Aminopeptidase</keyword>
<proteinExistence type="predicted"/>
<evidence type="ECO:0000259" key="1">
    <source>
        <dbReference type="Pfam" id="PF00557"/>
    </source>
</evidence>
<dbReference type="CDD" id="cd01066">
    <property type="entry name" value="APP_MetAP"/>
    <property type="match status" value="1"/>
</dbReference>
<dbReference type="PANTHER" id="PTHR46112:SF2">
    <property type="entry name" value="XAA-PRO AMINOPEPTIDASE P-RELATED"/>
    <property type="match status" value="1"/>
</dbReference>
<dbReference type="GO" id="GO:0004177">
    <property type="term" value="F:aminopeptidase activity"/>
    <property type="evidence" value="ECO:0007669"/>
    <property type="project" value="UniProtKB-KW"/>
</dbReference>
<sequence>MNTTLQEITTKVEKIHAALKEQGLQNILLRSIPNCLYITGSVSQSFIFVDRSRELPIIFLERPTNTLEGYPEELIYNIRKPELIPEILSEIGLSINEQTALELGYLPVTEYQRLSKLSPSGVSTADGSTLMRNVRSIKTEAELTETRRLAHVHAEIYRLVPEFYRPGITDLELQHELEYQMRRRGSIGIFRAFGARMEIHMGNMICGANADNPAPYDFTMGGKGVYAMPMGASGQEILPGTTLMVDLSGNYGVYQTDITRTYYLGELPEEVVRAHNLSIEFQRWFETYAKAGTPVAEVYNYFLRRAEEEGFADYFMGHNNQVKFVGHGVGIEINEQPVLTARSKETFRSGMVIALEPKFVFPEVGAVGLENTFIIGENGAENITPLPEELTPLVITE</sequence>
<evidence type="ECO:0000259" key="2">
    <source>
        <dbReference type="Pfam" id="PF01321"/>
    </source>
</evidence>
<keyword evidence="3" id="KW-0378">Hydrolase</keyword>
<dbReference type="Pfam" id="PF00557">
    <property type="entry name" value="Peptidase_M24"/>
    <property type="match status" value="1"/>
</dbReference>
<dbReference type="STRING" id="1122973.GCA_000379925_00374"/>
<dbReference type="Gene3D" id="3.40.350.10">
    <property type="entry name" value="Creatinase/prolidase N-terminal domain"/>
    <property type="match status" value="1"/>
</dbReference>
<dbReference type="Gene3D" id="3.90.230.10">
    <property type="entry name" value="Creatinase/methionine aminopeptidase superfamily"/>
    <property type="match status" value="1"/>
</dbReference>
<evidence type="ECO:0000313" key="4">
    <source>
        <dbReference type="Proteomes" id="UP000297225"/>
    </source>
</evidence>
<dbReference type="InterPro" id="IPR036005">
    <property type="entry name" value="Creatinase/aminopeptidase-like"/>
</dbReference>
<dbReference type="Proteomes" id="UP000297225">
    <property type="component" value="Unassembled WGS sequence"/>
</dbReference>
<evidence type="ECO:0000313" key="3">
    <source>
        <dbReference type="EMBL" id="TFH95222.1"/>
    </source>
</evidence>
<reference evidence="3 4" key="1">
    <citation type="submission" date="2019-03" db="EMBL/GenBank/DDBJ databases">
        <title>Porphyromonas levii Isolated from the Uterus of Dairy Cows.</title>
        <authorList>
            <person name="Francis A.M."/>
        </authorList>
    </citation>
    <scope>NUCLEOTIDE SEQUENCE [LARGE SCALE GENOMIC DNA]</scope>
    <source>
        <strain evidence="3 4">AF5678</strain>
    </source>
</reference>
<dbReference type="OrthoDB" id="9806388at2"/>
<dbReference type="InterPro" id="IPR050659">
    <property type="entry name" value="Peptidase_M24B"/>
</dbReference>
<dbReference type="SUPFAM" id="SSF53092">
    <property type="entry name" value="Creatinase/prolidase N-terminal domain"/>
    <property type="match status" value="1"/>
</dbReference>
<keyword evidence="4" id="KW-1185">Reference proteome</keyword>
<feature type="domain" description="Creatinase N-terminal" evidence="2">
    <location>
        <begin position="12"/>
        <end position="137"/>
    </location>
</feature>
<dbReference type="AlphaFoldDB" id="A0A4Y8WP40"/>
<dbReference type="PANTHER" id="PTHR46112">
    <property type="entry name" value="AMINOPEPTIDASE"/>
    <property type="match status" value="1"/>
</dbReference>
<dbReference type="InterPro" id="IPR029149">
    <property type="entry name" value="Creatin/AminoP/Spt16_N"/>
</dbReference>
<accession>A0A4Y8WP40</accession>
<dbReference type="RefSeq" id="WP_134849572.1">
    <property type="nucleotide sequence ID" value="NZ_CP197400.1"/>
</dbReference>
<keyword evidence="3" id="KW-0645">Protease</keyword>
<gene>
    <name evidence="3" type="ORF">E4P47_05040</name>
</gene>
<comment type="caution">
    <text evidence="3">The sequence shown here is derived from an EMBL/GenBank/DDBJ whole genome shotgun (WGS) entry which is preliminary data.</text>
</comment>
<dbReference type="InterPro" id="IPR000994">
    <property type="entry name" value="Pept_M24"/>
</dbReference>